<proteinExistence type="predicted"/>
<dbReference type="RefSeq" id="WP_150898841.1">
    <property type="nucleotide sequence ID" value="NZ_WAAU01000008.1"/>
</dbReference>
<protein>
    <submittedName>
        <fullName evidence="1">Uncharacterized protein</fullName>
    </submittedName>
</protein>
<dbReference type="AlphaFoldDB" id="A0A7J5APR9"/>
<evidence type="ECO:0000313" key="1">
    <source>
        <dbReference type="EMBL" id="KAB1159595.1"/>
    </source>
</evidence>
<dbReference type="Proteomes" id="UP000467305">
    <property type="component" value="Unassembled WGS sequence"/>
</dbReference>
<reference evidence="1 2" key="1">
    <citation type="submission" date="2019-09" db="EMBL/GenBank/DDBJ databases">
        <authorList>
            <person name="Cao W.R."/>
        </authorList>
    </citation>
    <scope>NUCLEOTIDE SEQUENCE [LARGE SCALE GENOMIC DNA]</scope>
    <source>
        <strain evidence="2">a4</strain>
    </source>
</reference>
<comment type="caution">
    <text evidence="1">The sequence shown here is derived from an EMBL/GenBank/DDBJ whole genome shotgun (WGS) entry which is preliminary data.</text>
</comment>
<evidence type="ECO:0000313" key="2">
    <source>
        <dbReference type="Proteomes" id="UP000467305"/>
    </source>
</evidence>
<gene>
    <name evidence="1" type="ORF">F7018_04615</name>
</gene>
<name>A0A7J5APR9_9FLAO</name>
<sequence length="232" mass="28113">MKEKRYLIEEVVTIKTEGKFEVIPRLDPINVKDKEEFFNLSVDANKVYDNNWKFDYLIPRHSEEYKKANFICDVHGWIGDKPNYFYGYPISKIMKEVLEKFNLYPNKFYNAKVLFNEEYHEYYVWQLFLNGFDKFVDFENSTFCEWDELVKTGSDIFKVNNEKELRKIIKEKKWWDWGFERAVMKSEFKNIDCMAMPYPYGTLISERLKNALEKARLIGFKVTPFPVEFEYL</sequence>
<accession>A0A7J5APR9</accession>
<keyword evidence="2" id="KW-1185">Reference proteome</keyword>
<dbReference type="OrthoDB" id="1164995at2"/>
<organism evidence="1 2">
    <name type="scientific">Tenacibaculum aiptasiae</name>
    <dbReference type="NCBI Taxonomy" id="426481"/>
    <lineage>
        <taxon>Bacteria</taxon>
        <taxon>Pseudomonadati</taxon>
        <taxon>Bacteroidota</taxon>
        <taxon>Flavobacteriia</taxon>
        <taxon>Flavobacteriales</taxon>
        <taxon>Flavobacteriaceae</taxon>
        <taxon>Tenacibaculum</taxon>
    </lineage>
</organism>
<dbReference type="EMBL" id="WAAU01000008">
    <property type="protein sequence ID" value="KAB1159595.1"/>
    <property type="molecule type" value="Genomic_DNA"/>
</dbReference>